<dbReference type="AlphaFoldDB" id="A0A5B6VLQ4"/>
<dbReference type="OrthoDB" id="2272416at2759"/>
<evidence type="ECO:0000313" key="2">
    <source>
        <dbReference type="Proteomes" id="UP000325315"/>
    </source>
</evidence>
<accession>A0A5B6VLQ4</accession>
<proteinExistence type="predicted"/>
<gene>
    <name evidence="1" type="ORF">EPI10_015782</name>
</gene>
<name>A0A5B6VLQ4_9ROSI</name>
<protein>
    <submittedName>
        <fullName evidence="1">Protein MCM10</fullName>
    </submittedName>
</protein>
<dbReference type="Proteomes" id="UP000325315">
    <property type="component" value="Unassembled WGS sequence"/>
</dbReference>
<sequence length="64" mass="7387">MIEWFSGFVRTNPGAPQSPPPQVPVCHKLNKPPVDKLRKYGAKEFRATFDEDAERAKFWLENTI</sequence>
<organism evidence="1 2">
    <name type="scientific">Gossypium australe</name>
    <dbReference type="NCBI Taxonomy" id="47621"/>
    <lineage>
        <taxon>Eukaryota</taxon>
        <taxon>Viridiplantae</taxon>
        <taxon>Streptophyta</taxon>
        <taxon>Embryophyta</taxon>
        <taxon>Tracheophyta</taxon>
        <taxon>Spermatophyta</taxon>
        <taxon>Magnoliopsida</taxon>
        <taxon>eudicotyledons</taxon>
        <taxon>Gunneridae</taxon>
        <taxon>Pentapetalae</taxon>
        <taxon>rosids</taxon>
        <taxon>malvids</taxon>
        <taxon>Malvales</taxon>
        <taxon>Malvaceae</taxon>
        <taxon>Malvoideae</taxon>
        <taxon>Gossypium</taxon>
    </lineage>
</organism>
<keyword evidence="2" id="KW-1185">Reference proteome</keyword>
<evidence type="ECO:0000313" key="1">
    <source>
        <dbReference type="EMBL" id="KAA3470042.1"/>
    </source>
</evidence>
<reference evidence="2" key="1">
    <citation type="journal article" date="2019" name="Plant Biotechnol. J.">
        <title>Genome sequencing of the Australian wild diploid species Gossypium australe highlights disease resistance and delayed gland morphogenesis.</title>
        <authorList>
            <person name="Cai Y."/>
            <person name="Cai X."/>
            <person name="Wang Q."/>
            <person name="Wang P."/>
            <person name="Zhang Y."/>
            <person name="Cai C."/>
            <person name="Xu Y."/>
            <person name="Wang K."/>
            <person name="Zhou Z."/>
            <person name="Wang C."/>
            <person name="Geng S."/>
            <person name="Li B."/>
            <person name="Dong Q."/>
            <person name="Hou Y."/>
            <person name="Wang H."/>
            <person name="Ai P."/>
            <person name="Liu Z."/>
            <person name="Yi F."/>
            <person name="Sun M."/>
            <person name="An G."/>
            <person name="Cheng J."/>
            <person name="Zhang Y."/>
            <person name="Shi Q."/>
            <person name="Xie Y."/>
            <person name="Shi X."/>
            <person name="Chang Y."/>
            <person name="Huang F."/>
            <person name="Chen Y."/>
            <person name="Hong S."/>
            <person name="Mi L."/>
            <person name="Sun Q."/>
            <person name="Zhang L."/>
            <person name="Zhou B."/>
            <person name="Peng R."/>
            <person name="Zhang X."/>
            <person name="Liu F."/>
        </authorList>
    </citation>
    <scope>NUCLEOTIDE SEQUENCE [LARGE SCALE GENOMIC DNA]</scope>
    <source>
        <strain evidence="2">cv. PA1801</strain>
    </source>
</reference>
<dbReference type="EMBL" id="SMMG02000006">
    <property type="protein sequence ID" value="KAA3470042.1"/>
    <property type="molecule type" value="Genomic_DNA"/>
</dbReference>
<comment type="caution">
    <text evidence="1">The sequence shown here is derived from an EMBL/GenBank/DDBJ whole genome shotgun (WGS) entry which is preliminary data.</text>
</comment>